<dbReference type="Proteomes" id="UP000015104">
    <property type="component" value="Unassembled WGS sequence"/>
</dbReference>
<accession>T1K825</accession>
<evidence type="ECO:0000313" key="2">
    <source>
        <dbReference type="Proteomes" id="UP000015104"/>
    </source>
</evidence>
<dbReference type="EMBL" id="CAEY01001817">
    <property type="status" value="NOT_ANNOTATED_CDS"/>
    <property type="molecule type" value="Genomic_DNA"/>
</dbReference>
<sequence length="56" mass="6665">MNIQINYKLYSYSFEFQQKTQRTSKGAKAKIDLVEKDTNNDNHINIITITQWLNED</sequence>
<proteinExistence type="predicted"/>
<reference evidence="1" key="2">
    <citation type="submission" date="2015-06" db="UniProtKB">
        <authorList>
            <consortium name="EnsemblMetazoa"/>
        </authorList>
    </citation>
    <scope>IDENTIFICATION</scope>
</reference>
<organism evidence="1 2">
    <name type="scientific">Tetranychus urticae</name>
    <name type="common">Two-spotted spider mite</name>
    <dbReference type="NCBI Taxonomy" id="32264"/>
    <lineage>
        <taxon>Eukaryota</taxon>
        <taxon>Metazoa</taxon>
        <taxon>Ecdysozoa</taxon>
        <taxon>Arthropoda</taxon>
        <taxon>Chelicerata</taxon>
        <taxon>Arachnida</taxon>
        <taxon>Acari</taxon>
        <taxon>Acariformes</taxon>
        <taxon>Trombidiformes</taxon>
        <taxon>Prostigmata</taxon>
        <taxon>Eleutherengona</taxon>
        <taxon>Raphignathae</taxon>
        <taxon>Tetranychoidea</taxon>
        <taxon>Tetranychidae</taxon>
        <taxon>Tetranychus</taxon>
    </lineage>
</organism>
<protein>
    <submittedName>
        <fullName evidence="1">Uncharacterized protein</fullName>
    </submittedName>
</protein>
<dbReference type="EnsemblMetazoa" id="tetur06g06450.1">
    <property type="protein sequence ID" value="tetur06g06450.1"/>
    <property type="gene ID" value="tetur06g06450"/>
</dbReference>
<evidence type="ECO:0000313" key="1">
    <source>
        <dbReference type="EnsemblMetazoa" id="tetur06g06450.1"/>
    </source>
</evidence>
<dbReference type="AlphaFoldDB" id="T1K825"/>
<dbReference type="HOGENOM" id="CLU_3016815_0_0_1"/>
<reference evidence="2" key="1">
    <citation type="submission" date="2011-08" db="EMBL/GenBank/DDBJ databases">
        <authorList>
            <person name="Rombauts S."/>
        </authorList>
    </citation>
    <scope>NUCLEOTIDE SEQUENCE</scope>
    <source>
        <strain evidence="2">London</strain>
    </source>
</reference>
<keyword evidence="2" id="KW-1185">Reference proteome</keyword>
<name>T1K825_TETUR</name>